<evidence type="ECO:0000313" key="3">
    <source>
        <dbReference type="Proteomes" id="UP000789342"/>
    </source>
</evidence>
<evidence type="ECO:0000313" key="2">
    <source>
        <dbReference type="EMBL" id="CAG8482405.1"/>
    </source>
</evidence>
<feature type="region of interest" description="Disordered" evidence="1">
    <location>
        <begin position="1"/>
        <end position="25"/>
    </location>
</feature>
<evidence type="ECO:0000256" key="1">
    <source>
        <dbReference type="SAM" id="MobiDB-lite"/>
    </source>
</evidence>
<gene>
    <name evidence="2" type="ORF">AMORRO_LOCUS2372</name>
</gene>
<organism evidence="2 3">
    <name type="scientific">Acaulospora morrowiae</name>
    <dbReference type="NCBI Taxonomy" id="94023"/>
    <lineage>
        <taxon>Eukaryota</taxon>
        <taxon>Fungi</taxon>
        <taxon>Fungi incertae sedis</taxon>
        <taxon>Mucoromycota</taxon>
        <taxon>Glomeromycotina</taxon>
        <taxon>Glomeromycetes</taxon>
        <taxon>Diversisporales</taxon>
        <taxon>Acaulosporaceae</taxon>
        <taxon>Acaulospora</taxon>
    </lineage>
</organism>
<feature type="compositionally biased region" description="Basic and acidic residues" evidence="1">
    <location>
        <begin position="15"/>
        <end position="25"/>
    </location>
</feature>
<dbReference type="Proteomes" id="UP000789342">
    <property type="component" value="Unassembled WGS sequence"/>
</dbReference>
<feature type="non-terminal residue" evidence="2">
    <location>
        <position position="56"/>
    </location>
</feature>
<protein>
    <submittedName>
        <fullName evidence="2">17596_t:CDS:1</fullName>
    </submittedName>
</protein>
<proteinExistence type="predicted"/>
<dbReference type="EMBL" id="CAJVPV010000990">
    <property type="protein sequence ID" value="CAG8482405.1"/>
    <property type="molecule type" value="Genomic_DNA"/>
</dbReference>
<dbReference type="AlphaFoldDB" id="A0A9N8WH06"/>
<sequence>MQIESSDNNGYHYGPKYEKDNQDAGEDLKTYLQKKFRELDWPRKTYVEKDVTGVCY</sequence>
<keyword evidence="3" id="KW-1185">Reference proteome</keyword>
<reference evidence="2" key="1">
    <citation type="submission" date="2021-06" db="EMBL/GenBank/DDBJ databases">
        <authorList>
            <person name="Kallberg Y."/>
            <person name="Tangrot J."/>
            <person name="Rosling A."/>
        </authorList>
    </citation>
    <scope>NUCLEOTIDE SEQUENCE</scope>
    <source>
        <strain evidence="2">CL551</strain>
    </source>
</reference>
<accession>A0A9N8WH06</accession>
<name>A0A9N8WH06_9GLOM</name>
<comment type="caution">
    <text evidence="2">The sequence shown here is derived from an EMBL/GenBank/DDBJ whole genome shotgun (WGS) entry which is preliminary data.</text>
</comment>